<dbReference type="OrthoDB" id="6936320at2"/>
<dbReference type="Proteomes" id="UP000224871">
    <property type="component" value="Unassembled WGS sequence"/>
</dbReference>
<proteinExistence type="predicted"/>
<name>A0A1N6MSK4_9GAMM</name>
<organism evidence="2 3">
    <name type="scientific">Xenorhabdus innexi</name>
    <dbReference type="NCBI Taxonomy" id="290109"/>
    <lineage>
        <taxon>Bacteria</taxon>
        <taxon>Pseudomonadati</taxon>
        <taxon>Pseudomonadota</taxon>
        <taxon>Gammaproteobacteria</taxon>
        <taxon>Enterobacterales</taxon>
        <taxon>Morganellaceae</taxon>
        <taxon>Xenorhabdus</taxon>
    </lineage>
</organism>
<evidence type="ECO:0000313" key="2">
    <source>
        <dbReference type="EMBL" id="SIP71754.1"/>
    </source>
</evidence>
<evidence type="ECO:0000313" key="3">
    <source>
        <dbReference type="Proteomes" id="UP000196435"/>
    </source>
</evidence>
<evidence type="ECO:0000313" key="4">
    <source>
        <dbReference type="Proteomes" id="UP000224871"/>
    </source>
</evidence>
<dbReference type="RefSeq" id="WP_086955073.1">
    <property type="nucleotide sequence ID" value="NZ_CAWNQC010000057.1"/>
</dbReference>
<reference evidence="2" key="2">
    <citation type="submission" date="2016-12" db="EMBL/GenBank/DDBJ databases">
        <authorList>
            <person name="Song W.-J."/>
            <person name="Kurnit D.M."/>
        </authorList>
    </citation>
    <scope>NUCLEOTIDE SEQUENCE [LARGE SCALE GENOMIC DNA]</scope>
    <source>
        <strain evidence="2">HGB1681</strain>
    </source>
</reference>
<accession>A0A1N6MSK4</accession>
<dbReference type="Proteomes" id="UP000196435">
    <property type="component" value="Unassembled WGS sequence"/>
</dbReference>
<reference evidence="1 4" key="3">
    <citation type="journal article" date="2017" name="Nat. Microbiol.">
        <title>Natural product diversity associated with the nematode symbionts Photorhabdus and Xenorhabdus.</title>
        <authorList>
            <person name="Tobias N.J."/>
            <person name="Wolff H."/>
            <person name="Djahanschiri B."/>
            <person name="Grundmann F."/>
            <person name="Kronenwerth M."/>
            <person name="Shi Y.M."/>
            <person name="Simonyi S."/>
            <person name="Grun P."/>
            <person name="Shapiro-Ilan D."/>
            <person name="Pidot S.J."/>
            <person name="Stinear T.P."/>
            <person name="Ebersberger I."/>
            <person name="Bode H.B."/>
        </authorList>
    </citation>
    <scope>NUCLEOTIDE SEQUENCE [LARGE SCALE GENOMIC DNA]</scope>
    <source>
        <strain evidence="1 4">DSM 16336</strain>
    </source>
</reference>
<gene>
    <name evidence="1" type="ORF">Xinn_01685</name>
    <name evidence="2" type="ORF">XIS1_1260005</name>
</gene>
<sequence>MPPSNKAEQAILTGTPVSAVVYIWYPCHRFPVGHAAIYIGGVPKCPWSIGITEFPTQSTSVQRPSLPQDNNYVSFMGDSNVFRGTISVQGILNNTQSDFKVHPHMEYYLIGLDVEKMQAKKNEIYNGKRYGNHQISHSYNPINKNCATMVASILKAGGVENSLTPVQNIGYGKNIYWTPKDIAQLCNELRNNDLAVKIRDLDCPDKFKSPIKTIMGFR</sequence>
<evidence type="ECO:0000313" key="1">
    <source>
        <dbReference type="EMBL" id="PHM36330.1"/>
    </source>
</evidence>
<dbReference type="AlphaFoldDB" id="A0A1N6MSK4"/>
<keyword evidence="4" id="KW-1185">Reference proteome</keyword>
<reference evidence="3" key="1">
    <citation type="submission" date="2016-12" db="EMBL/GenBank/DDBJ databases">
        <authorList>
            <person name="Gaudriault S."/>
        </authorList>
    </citation>
    <scope>NUCLEOTIDE SEQUENCE [LARGE SCALE GENOMIC DNA]</scope>
    <source>
        <strain evidence="3">HGB1681 (deposited as PTA-6826 in the American Type Culture Collection)</strain>
    </source>
</reference>
<dbReference type="EMBL" id="NIBU01000015">
    <property type="protein sequence ID" value="PHM36330.1"/>
    <property type="molecule type" value="Genomic_DNA"/>
</dbReference>
<dbReference type="EMBL" id="FTLG01000031">
    <property type="protein sequence ID" value="SIP71754.1"/>
    <property type="molecule type" value="Genomic_DNA"/>
</dbReference>
<protein>
    <submittedName>
        <fullName evidence="1">RTX toxin</fullName>
    </submittedName>
</protein>